<name>A0A8X6VC86_TRICX</name>
<keyword evidence="2" id="KW-1185">Reference proteome</keyword>
<dbReference type="Proteomes" id="UP000887159">
    <property type="component" value="Unassembled WGS sequence"/>
</dbReference>
<evidence type="ECO:0000313" key="1">
    <source>
        <dbReference type="EMBL" id="GFY02169.1"/>
    </source>
</evidence>
<protein>
    <submittedName>
        <fullName evidence="1">Uncharacterized protein</fullName>
    </submittedName>
</protein>
<accession>A0A8X6VC86</accession>
<reference evidence="1" key="1">
    <citation type="submission" date="2020-08" db="EMBL/GenBank/DDBJ databases">
        <title>Multicomponent nature underlies the extraordinary mechanical properties of spider dragline silk.</title>
        <authorList>
            <person name="Kono N."/>
            <person name="Nakamura H."/>
            <person name="Mori M."/>
            <person name="Yoshida Y."/>
            <person name="Ohtoshi R."/>
            <person name="Malay A.D."/>
            <person name="Moran D.A.P."/>
            <person name="Tomita M."/>
            <person name="Numata K."/>
            <person name="Arakawa K."/>
        </authorList>
    </citation>
    <scope>NUCLEOTIDE SEQUENCE</scope>
</reference>
<organism evidence="1 2">
    <name type="scientific">Trichonephila clavipes</name>
    <name type="common">Golden silk orbweaver</name>
    <name type="synonym">Nephila clavipes</name>
    <dbReference type="NCBI Taxonomy" id="2585209"/>
    <lineage>
        <taxon>Eukaryota</taxon>
        <taxon>Metazoa</taxon>
        <taxon>Ecdysozoa</taxon>
        <taxon>Arthropoda</taxon>
        <taxon>Chelicerata</taxon>
        <taxon>Arachnida</taxon>
        <taxon>Araneae</taxon>
        <taxon>Araneomorphae</taxon>
        <taxon>Entelegynae</taxon>
        <taxon>Araneoidea</taxon>
        <taxon>Nephilidae</taxon>
        <taxon>Trichonephila</taxon>
    </lineage>
</organism>
<proteinExistence type="predicted"/>
<dbReference type="EMBL" id="BMAU01021232">
    <property type="protein sequence ID" value="GFY02169.1"/>
    <property type="molecule type" value="Genomic_DNA"/>
</dbReference>
<gene>
    <name evidence="1" type="ORF">TNCV_5100301</name>
</gene>
<sequence length="80" mass="9114">MDAILKCHVSLTLHSKELTHFVIPLGRAAIVSGYRQPRNYGIPIDSESSLYPFHVCRSGNLIGYFFKLNPYVNYNLSQQL</sequence>
<evidence type="ECO:0000313" key="2">
    <source>
        <dbReference type="Proteomes" id="UP000887159"/>
    </source>
</evidence>
<dbReference type="AlphaFoldDB" id="A0A8X6VC86"/>
<comment type="caution">
    <text evidence="1">The sequence shown here is derived from an EMBL/GenBank/DDBJ whole genome shotgun (WGS) entry which is preliminary data.</text>
</comment>